<dbReference type="Proteomes" id="UP000016931">
    <property type="component" value="Unassembled WGS sequence"/>
</dbReference>
<name>N1QL19_SPHMS</name>
<protein>
    <submittedName>
        <fullName evidence="2">Uncharacterized protein</fullName>
    </submittedName>
</protein>
<dbReference type="RefSeq" id="XP_016759982.1">
    <property type="nucleotide sequence ID" value="XM_016905728.1"/>
</dbReference>
<keyword evidence="3" id="KW-1185">Reference proteome</keyword>
<organism evidence="2 3">
    <name type="scientific">Sphaerulina musiva (strain SO2202)</name>
    <name type="common">Poplar stem canker fungus</name>
    <name type="synonym">Septoria musiva</name>
    <dbReference type="NCBI Taxonomy" id="692275"/>
    <lineage>
        <taxon>Eukaryota</taxon>
        <taxon>Fungi</taxon>
        <taxon>Dikarya</taxon>
        <taxon>Ascomycota</taxon>
        <taxon>Pezizomycotina</taxon>
        <taxon>Dothideomycetes</taxon>
        <taxon>Dothideomycetidae</taxon>
        <taxon>Mycosphaerellales</taxon>
        <taxon>Mycosphaerellaceae</taxon>
        <taxon>Sphaerulina</taxon>
    </lineage>
</organism>
<evidence type="ECO:0000256" key="1">
    <source>
        <dbReference type="SAM" id="MobiDB-lite"/>
    </source>
</evidence>
<evidence type="ECO:0000313" key="3">
    <source>
        <dbReference type="Proteomes" id="UP000016931"/>
    </source>
</evidence>
<accession>N1QL19</accession>
<evidence type="ECO:0000313" key="2">
    <source>
        <dbReference type="EMBL" id="EMF11861.1"/>
    </source>
</evidence>
<feature type="region of interest" description="Disordered" evidence="1">
    <location>
        <begin position="37"/>
        <end position="60"/>
    </location>
</feature>
<sequence>MPQPRRMESRDKRDFSLRLIAPAESQSKVLYKNTHCRQRSGQPPIQQSEKPKGGNLPAVRAFGPYRC</sequence>
<gene>
    <name evidence="2" type="ORF">SEPMUDRAFT_149719</name>
</gene>
<dbReference type="EMBL" id="KB456265">
    <property type="protein sequence ID" value="EMF11861.1"/>
    <property type="molecule type" value="Genomic_DNA"/>
</dbReference>
<dbReference type="GeneID" id="27902865"/>
<feature type="compositionally biased region" description="Polar residues" evidence="1">
    <location>
        <begin position="39"/>
        <end position="48"/>
    </location>
</feature>
<proteinExistence type="predicted"/>
<dbReference type="AlphaFoldDB" id="N1QL19"/>
<dbReference type="HOGENOM" id="CLU_2814056_0_0_1"/>
<reference evidence="2 3" key="1">
    <citation type="journal article" date="2012" name="PLoS Pathog.">
        <title>Diverse lifestyles and strategies of plant pathogenesis encoded in the genomes of eighteen Dothideomycetes fungi.</title>
        <authorList>
            <person name="Ohm R.A."/>
            <person name="Feau N."/>
            <person name="Henrissat B."/>
            <person name="Schoch C.L."/>
            <person name="Horwitz B.A."/>
            <person name="Barry K.W."/>
            <person name="Condon B.J."/>
            <person name="Copeland A.C."/>
            <person name="Dhillon B."/>
            <person name="Glaser F."/>
            <person name="Hesse C.N."/>
            <person name="Kosti I."/>
            <person name="LaButti K."/>
            <person name="Lindquist E.A."/>
            <person name="Lucas S."/>
            <person name="Salamov A.A."/>
            <person name="Bradshaw R.E."/>
            <person name="Ciuffetti L."/>
            <person name="Hamelin R.C."/>
            <person name="Kema G.H.J."/>
            <person name="Lawrence C."/>
            <person name="Scott J.A."/>
            <person name="Spatafora J.W."/>
            <person name="Turgeon B.G."/>
            <person name="de Wit P.J.G.M."/>
            <person name="Zhong S."/>
            <person name="Goodwin S.B."/>
            <person name="Grigoriev I.V."/>
        </authorList>
    </citation>
    <scope>NUCLEOTIDE SEQUENCE [LARGE SCALE GENOMIC DNA]</scope>
    <source>
        <strain evidence="2 3">SO2202</strain>
    </source>
</reference>